<dbReference type="GeneID" id="72462798"/>
<reference evidence="1 2" key="1">
    <citation type="submission" date="2015-09" db="EMBL/GenBank/DDBJ databases">
        <authorList>
            <consortium name="Pathogen Informatics"/>
        </authorList>
    </citation>
    <scope>NUCLEOTIDE SEQUENCE [LARGE SCALE GENOMIC DNA]</scope>
    <source>
        <strain evidence="1 2">2789STDY5834939</strain>
    </source>
</reference>
<proteinExistence type="predicted"/>
<organism evidence="1 2">
    <name type="scientific">Anaerotruncus colihominis</name>
    <dbReference type="NCBI Taxonomy" id="169435"/>
    <lineage>
        <taxon>Bacteria</taxon>
        <taxon>Bacillati</taxon>
        <taxon>Bacillota</taxon>
        <taxon>Clostridia</taxon>
        <taxon>Eubacteriales</taxon>
        <taxon>Oscillospiraceae</taxon>
        <taxon>Anaerotruncus</taxon>
    </lineage>
</organism>
<dbReference type="EMBL" id="CZBE01000010">
    <property type="protein sequence ID" value="CUP70862.1"/>
    <property type="molecule type" value="Genomic_DNA"/>
</dbReference>
<dbReference type="SUPFAM" id="SSF52402">
    <property type="entry name" value="Adenine nucleotide alpha hydrolases-like"/>
    <property type="match status" value="1"/>
</dbReference>
<protein>
    <recommendedName>
        <fullName evidence="3">Phosphoadenosine phosphosulfate reductase</fullName>
    </recommendedName>
</protein>
<dbReference type="InterPro" id="IPR014729">
    <property type="entry name" value="Rossmann-like_a/b/a_fold"/>
</dbReference>
<dbReference type="RefSeq" id="WP_006876459.1">
    <property type="nucleotide sequence ID" value="NZ_CABIWA010000008.1"/>
</dbReference>
<evidence type="ECO:0000313" key="1">
    <source>
        <dbReference type="EMBL" id="CUP70862.1"/>
    </source>
</evidence>
<name>A0A174QBZ1_9FIRM</name>
<gene>
    <name evidence="1" type="ORF">ERS852551_01679</name>
</gene>
<dbReference type="OrthoDB" id="9774475at2"/>
<evidence type="ECO:0008006" key="3">
    <source>
        <dbReference type="Google" id="ProtNLM"/>
    </source>
</evidence>
<dbReference type="AlphaFoldDB" id="A0A174QBZ1"/>
<evidence type="ECO:0000313" key="2">
    <source>
        <dbReference type="Proteomes" id="UP000095765"/>
    </source>
</evidence>
<sequence>MNVVGYGGGTDSTAMLVGLWRHHVPVDLILFADPGAEQPHTYAYLDTMSRWLENHGMPAITRVWYTEKNGQRLTLEQECLRSGTLPSIAYGYKKCSLKHKVAPQEKFCRHYQPCIDAWEKGEKVVKFIGYDAGEERRLLNALPHDLQDKKYQKEYPLMEWGWSRKDCIQAIRDAGLPLPGKSSCFFCPSMKRWEIRTLYHRYPDLLRRALAIEDAAMPNLTSVRGLGRNWAWRDFICADENQLAIPGAFSDEDLPCSCCMKGELPTADL</sequence>
<accession>A0A174QBZ1</accession>
<dbReference type="Proteomes" id="UP000095765">
    <property type="component" value="Unassembled WGS sequence"/>
</dbReference>
<dbReference type="Gene3D" id="3.40.50.620">
    <property type="entry name" value="HUPs"/>
    <property type="match status" value="1"/>
</dbReference>